<dbReference type="EnsemblPlants" id="AVESA.00010b.r2.4CG1260720.1">
    <property type="protein sequence ID" value="AVESA.00010b.r2.4CG1260720.1.CDS"/>
    <property type="gene ID" value="AVESA.00010b.r2.4CG1260720"/>
</dbReference>
<evidence type="ECO:0000313" key="1">
    <source>
        <dbReference type="EnsemblPlants" id="AVESA.00010b.r2.4CG1260720.1.CDS"/>
    </source>
</evidence>
<protein>
    <submittedName>
        <fullName evidence="1">Uncharacterized protein</fullName>
    </submittedName>
</protein>
<dbReference type="Proteomes" id="UP001732700">
    <property type="component" value="Chromosome 4C"/>
</dbReference>
<proteinExistence type="predicted"/>
<reference evidence="1" key="1">
    <citation type="submission" date="2021-05" db="EMBL/GenBank/DDBJ databases">
        <authorList>
            <person name="Scholz U."/>
            <person name="Mascher M."/>
            <person name="Fiebig A."/>
        </authorList>
    </citation>
    <scope>NUCLEOTIDE SEQUENCE [LARGE SCALE GENOMIC DNA]</scope>
</reference>
<reference evidence="1" key="2">
    <citation type="submission" date="2025-09" db="UniProtKB">
        <authorList>
            <consortium name="EnsemblPlants"/>
        </authorList>
    </citation>
    <scope>IDENTIFICATION</scope>
</reference>
<organism evidence="1 2">
    <name type="scientific">Avena sativa</name>
    <name type="common">Oat</name>
    <dbReference type="NCBI Taxonomy" id="4498"/>
    <lineage>
        <taxon>Eukaryota</taxon>
        <taxon>Viridiplantae</taxon>
        <taxon>Streptophyta</taxon>
        <taxon>Embryophyta</taxon>
        <taxon>Tracheophyta</taxon>
        <taxon>Spermatophyta</taxon>
        <taxon>Magnoliopsida</taxon>
        <taxon>Liliopsida</taxon>
        <taxon>Poales</taxon>
        <taxon>Poaceae</taxon>
        <taxon>BOP clade</taxon>
        <taxon>Pooideae</taxon>
        <taxon>Poodae</taxon>
        <taxon>Poeae</taxon>
        <taxon>Poeae Chloroplast Group 1 (Aveneae type)</taxon>
        <taxon>Aveninae</taxon>
        <taxon>Avena</taxon>
    </lineage>
</organism>
<sequence>MANPSNFQTTRYYGPQVENTKFDFHNLYLHQIFSGPNPTQEKIVDGNSASHFGETAVNNWEIYDGVGTGAKLVARAQGMHMNASSWYTSFNMVFVNGRFKGSTLQIMGASIGEESEWAIVGGTGEFAFARGVIDKKVHANINGGQIQKLTINGICLMKSNQPIVTKIGPWGKQGKRAHDIDDKPERLLSVRVRHGDVLDGIAFSYINTSGQTRTTDLFGFGGGSETTINLGPSEYVMQVSGTTNVQGEISSLTLVTNLKPYGPFGKPAGTSFSAPVPANSRVVGFFGSSGASFPCMNSIGVYLVS</sequence>
<accession>A0ACD5WNV4</accession>
<evidence type="ECO:0000313" key="2">
    <source>
        <dbReference type="Proteomes" id="UP001732700"/>
    </source>
</evidence>
<name>A0ACD5WNV4_AVESA</name>
<keyword evidence="2" id="KW-1185">Reference proteome</keyword>